<dbReference type="Proteomes" id="UP000315003">
    <property type="component" value="Chromosome"/>
</dbReference>
<dbReference type="AlphaFoldDB" id="A0A517T2A1"/>
<organism evidence="1 2">
    <name type="scientific">Stieleria bergensis</name>
    <dbReference type="NCBI Taxonomy" id="2528025"/>
    <lineage>
        <taxon>Bacteria</taxon>
        <taxon>Pseudomonadati</taxon>
        <taxon>Planctomycetota</taxon>
        <taxon>Planctomycetia</taxon>
        <taxon>Pirellulales</taxon>
        <taxon>Pirellulaceae</taxon>
        <taxon>Stieleria</taxon>
    </lineage>
</organism>
<sequence>MKKEGMDSRLQYEVSSASQIHLSFLQDACKTRTSDSNYQRYHCAFTRRRYYESAES</sequence>
<keyword evidence="2" id="KW-1185">Reference proteome</keyword>
<gene>
    <name evidence="1" type="ORF">SV7mr_50460</name>
</gene>
<protein>
    <submittedName>
        <fullName evidence="1">Uncharacterized protein</fullName>
    </submittedName>
</protein>
<proteinExistence type="predicted"/>
<evidence type="ECO:0000313" key="2">
    <source>
        <dbReference type="Proteomes" id="UP000315003"/>
    </source>
</evidence>
<name>A0A517T2A1_9BACT</name>
<dbReference type="EMBL" id="CP036272">
    <property type="protein sequence ID" value="QDT62498.1"/>
    <property type="molecule type" value="Genomic_DNA"/>
</dbReference>
<reference evidence="1 2" key="1">
    <citation type="submission" date="2019-02" db="EMBL/GenBank/DDBJ databases">
        <title>Deep-cultivation of Planctomycetes and their phenomic and genomic characterization uncovers novel biology.</title>
        <authorList>
            <person name="Wiegand S."/>
            <person name="Jogler M."/>
            <person name="Boedeker C."/>
            <person name="Pinto D."/>
            <person name="Vollmers J."/>
            <person name="Rivas-Marin E."/>
            <person name="Kohn T."/>
            <person name="Peeters S.H."/>
            <person name="Heuer A."/>
            <person name="Rast P."/>
            <person name="Oberbeckmann S."/>
            <person name="Bunk B."/>
            <person name="Jeske O."/>
            <person name="Meyerdierks A."/>
            <person name="Storesund J.E."/>
            <person name="Kallscheuer N."/>
            <person name="Luecker S."/>
            <person name="Lage O.M."/>
            <person name="Pohl T."/>
            <person name="Merkel B.J."/>
            <person name="Hornburger P."/>
            <person name="Mueller R.-W."/>
            <person name="Bruemmer F."/>
            <person name="Labrenz M."/>
            <person name="Spormann A.M."/>
            <person name="Op den Camp H."/>
            <person name="Overmann J."/>
            <person name="Amann R."/>
            <person name="Jetten M.S.M."/>
            <person name="Mascher T."/>
            <person name="Medema M.H."/>
            <person name="Devos D.P."/>
            <person name="Kaster A.-K."/>
            <person name="Ovreas L."/>
            <person name="Rohde M."/>
            <person name="Galperin M.Y."/>
            <person name="Jogler C."/>
        </authorList>
    </citation>
    <scope>NUCLEOTIDE SEQUENCE [LARGE SCALE GENOMIC DNA]</scope>
    <source>
        <strain evidence="1 2">SV_7m_r</strain>
    </source>
</reference>
<evidence type="ECO:0000313" key="1">
    <source>
        <dbReference type="EMBL" id="QDT62498.1"/>
    </source>
</evidence>
<accession>A0A517T2A1</accession>